<protein>
    <recommendedName>
        <fullName evidence="4">Peroxin-20</fullName>
    </recommendedName>
</protein>
<dbReference type="Proteomes" id="UP000019384">
    <property type="component" value="Unassembled WGS sequence"/>
</dbReference>
<dbReference type="HOGENOM" id="CLU_767402_0_0_1"/>
<feature type="region of interest" description="Disordered" evidence="1">
    <location>
        <begin position="1"/>
        <end position="43"/>
    </location>
</feature>
<dbReference type="Gene3D" id="6.10.280.230">
    <property type="match status" value="1"/>
</dbReference>
<reference evidence="2" key="1">
    <citation type="submission" date="2013-12" db="EMBL/GenBank/DDBJ databases">
        <authorList>
            <person name="Genoscope - CEA"/>
        </authorList>
    </citation>
    <scope>NUCLEOTIDE SEQUENCE</scope>
    <source>
        <strain evidence="2">CBS 1993</strain>
    </source>
</reference>
<name>W6MXB2_9ASCO</name>
<dbReference type="STRING" id="1382522.W6MXB2"/>
<dbReference type="RefSeq" id="XP_022460575.1">
    <property type="nucleotide sequence ID" value="XM_022601316.1"/>
</dbReference>
<feature type="compositionally biased region" description="Low complexity" evidence="1">
    <location>
        <begin position="120"/>
        <end position="142"/>
    </location>
</feature>
<gene>
    <name evidence="2" type="ORF">KUCA_T00004568001</name>
</gene>
<reference evidence="2" key="2">
    <citation type="submission" date="2014-02" db="EMBL/GenBank/DDBJ databases">
        <title>Complete DNA sequence of /Kuraishia capsulata/ illustrates novel genomic features among budding yeasts (/Saccharomycotina/).</title>
        <authorList>
            <person name="Morales L."/>
            <person name="Noel B."/>
            <person name="Porcel B."/>
            <person name="Marcet-Houben M."/>
            <person name="Hullo M-F."/>
            <person name="Sacerdot C."/>
            <person name="Tekaia F."/>
            <person name="Leh-Louis V."/>
            <person name="Despons L."/>
            <person name="Khanna V."/>
            <person name="Aury J-M."/>
            <person name="Barbe V."/>
            <person name="Couloux A."/>
            <person name="Labadie K."/>
            <person name="Pelletier E."/>
            <person name="Souciet J-L."/>
            <person name="Boekhout T."/>
            <person name="Gabaldon T."/>
            <person name="Wincker P."/>
            <person name="Dujon B."/>
        </authorList>
    </citation>
    <scope>NUCLEOTIDE SEQUENCE</scope>
    <source>
        <strain evidence="2">CBS 1993</strain>
    </source>
</reference>
<proteinExistence type="predicted"/>
<keyword evidence="3" id="KW-1185">Reference proteome</keyword>
<evidence type="ECO:0008006" key="4">
    <source>
        <dbReference type="Google" id="ProtNLM"/>
    </source>
</evidence>
<dbReference type="AlphaFoldDB" id="W6MXB2"/>
<dbReference type="OrthoDB" id="5407351at2759"/>
<evidence type="ECO:0000256" key="1">
    <source>
        <dbReference type="SAM" id="MobiDB-lite"/>
    </source>
</evidence>
<dbReference type="GeneID" id="34521963"/>
<feature type="region of interest" description="Disordered" evidence="1">
    <location>
        <begin position="333"/>
        <end position="361"/>
    </location>
</feature>
<feature type="compositionally biased region" description="Low complexity" evidence="1">
    <location>
        <begin position="149"/>
        <end position="164"/>
    </location>
</feature>
<accession>W6MXB2</accession>
<feature type="region of interest" description="Disordered" evidence="1">
    <location>
        <begin position="120"/>
        <end position="164"/>
    </location>
</feature>
<evidence type="ECO:0000313" key="3">
    <source>
        <dbReference type="Proteomes" id="UP000019384"/>
    </source>
</evidence>
<dbReference type="EMBL" id="HG793129">
    <property type="protein sequence ID" value="CDK28585.1"/>
    <property type="molecule type" value="Genomic_DNA"/>
</dbReference>
<evidence type="ECO:0000313" key="2">
    <source>
        <dbReference type="EMBL" id="CDK28585.1"/>
    </source>
</evidence>
<organism evidence="2 3">
    <name type="scientific">Kuraishia capsulata CBS 1993</name>
    <dbReference type="NCBI Taxonomy" id="1382522"/>
    <lineage>
        <taxon>Eukaryota</taxon>
        <taxon>Fungi</taxon>
        <taxon>Dikarya</taxon>
        <taxon>Ascomycota</taxon>
        <taxon>Saccharomycotina</taxon>
        <taxon>Pichiomycetes</taxon>
        <taxon>Pichiales</taxon>
        <taxon>Pichiaceae</taxon>
        <taxon>Kuraishia</taxon>
    </lineage>
</organism>
<sequence>MSGVFQESCGPTSALGKLNSHVGSDRSLQQSVGRPQQGFGGLNEFRSKFQVDEFVQSDFQRFGSQQNGNINGLQFQPQPIQHPQQPGSMMLQRPEMDIGEFQAHMGAQYQQPVQVQNQYQHEQAYQGQHQQNQFQQNQFQQKQRMHHMQSLPNQQVQQLQQSQNQNQLKTQPAWVTSFQNLQLEESWDEPIHKLPMFESRVYDQGLGVAQEQNLQPQQQVPVQSHDSLATDFTREFDALESELQKPASQEQQTKDFEAEKIKLAEIARNVFTSMTTGTSTTDTISKFQNSNFLKLMEKVAQRQVEINPEGNKFIDQNGNDIRDLLPDPLRDIKEAAEPFQSANEAQPGLRPSQWEEVFDDA</sequence>